<organism evidence="2 3">
    <name type="scientific">Thermococcus eurythermalis</name>
    <dbReference type="NCBI Taxonomy" id="1505907"/>
    <lineage>
        <taxon>Archaea</taxon>
        <taxon>Methanobacteriati</taxon>
        <taxon>Methanobacteriota</taxon>
        <taxon>Thermococci</taxon>
        <taxon>Thermococcales</taxon>
        <taxon>Thermococcaceae</taxon>
        <taxon>Thermococcus</taxon>
    </lineage>
</organism>
<feature type="transmembrane region" description="Helical" evidence="1">
    <location>
        <begin position="947"/>
        <end position="974"/>
    </location>
</feature>
<dbReference type="AlphaFoldDB" id="A0A097QSK9"/>
<dbReference type="HOGENOM" id="CLU_302010_0_0_2"/>
<dbReference type="EMBL" id="CP008887">
    <property type="protein sequence ID" value="AIU69451.1"/>
    <property type="molecule type" value="Genomic_DNA"/>
</dbReference>
<gene>
    <name evidence="2" type="ORF">TEU_03305</name>
</gene>
<dbReference type="GeneID" id="25152462"/>
<keyword evidence="1" id="KW-0812">Transmembrane</keyword>
<dbReference type="STRING" id="1505907.TEU_03305"/>
<sequence length="988" mass="114131">MSKRKVIVLTLLILVLIEWGYVSAILEEFTINIYDESGQPINDNFELAVFSFVYENGQQDIAQNQYLDFWNWLHNTYANDTTAQYNFTVIKKMGWYDMYFHTTDIKLSYVDLTDTNQNYIFDTYFLVKLLNANFYPLPDTITNIGVNDNNAYYLILKHKQYDPTIFSSTSEDVLYPIKNILKIDFSSAEDFDYFETNLEYSSGTLNWITANWLSIDLDVQNDTDKYLTKKLSVSYHYSSGSGNYYNIQEWTGEQLARVYNNDFADLFVGVTASSRYYSWTQTVTIHYDSEHSISYTPEKIDTDGDGELEDFRSVAGIFSTPIKFNSKIYYAYVIINKHYKTVTVKLVEQDYISKTTTEQEYEAKISDKLITQLGDGYTLEAGVYRHNYNDVIFYDFYRNIFVYFNFNTRLGLLLINVKQKDFEQFADAKNVYIFTDNLKDDMKIIVEYLDEDTGTATFKKYSLKLADWFKDADVTTVTRLITDPDQQFDYNNDNYNVNIQIITEDPVTGIHSAGTDAVDTDDINRYHYLFPDLNQENWFKLVAQVNWPKTAYDVTVYDKNGADVTDSVNIRVESTDCEVTKDDNTYNRFWISQEDYSKTCTVVISIENDQGAIIYQKSTNWVANGQLNSEIVDMSTSASSNSSSDEGSSGEGEDTFGDGYYFVIYDDTLQQVCDEQSYVFKTEDGQVLNFKVTDDCRIYIDWSQIDQDGDGLPDFQTIKVYKDGKLVREIDTTALKKNEDTIIFAYDSDEKFVLLINLYFNTDQTLSQLDYNDIRDDLINNIDISIKFEGNMVLQGVKQDNAIINLLKPTQEYSCKVIFDRKSATYTTRYTTYACLIDRKVLLDGMTYNVYVSAQTKIAKVLFGVIDLGVQMQQFDYNENMQYKRLDTFNFNIALTEDLQNQIEKKRMFRDFFLNTQFWAMLIIIALVVIVKYLTLSDKIAVVSGALVFLVLVALHIISSAYLILISLIAIVIASLKLSDKLTRGGSD</sequence>
<protein>
    <submittedName>
        <fullName evidence="2">Uncharacterized protein</fullName>
    </submittedName>
</protein>
<evidence type="ECO:0000256" key="1">
    <source>
        <dbReference type="SAM" id="Phobius"/>
    </source>
</evidence>
<dbReference type="Proteomes" id="UP000029980">
    <property type="component" value="Chromosome"/>
</dbReference>
<evidence type="ECO:0000313" key="3">
    <source>
        <dbReference type="Proteomes" id="UP000029980"/>
    </source>
</evidence>
<dbReference type="RefSeq" id="WP_050002429.1">
    <property type="nucleotide sequence ID" value="NZ_CP008887.1"/>
</dbReference>
<accession>A0A097QSK9</accession>
<evidence type="ECO:0000313" key="2">
    <source>
        <dbReference type="EMBL" id="AIU69451.1"/>
    </source>
</evidence>
<name>A0A097QSK9_9EURY</name>
<keyword evidence="3" id="KW-1185">Reference proteome</keyword>
<keyword evidence="1" id="KW-1133">Transmembrane helix</keyword>
<keyword evidence="1" id="KW-0472">Membrane</keyword>
<dbReference type="KEGG" id="teu:TEU_03305"/>
<reference evidence="2 3" key="1">
    <citation type="journal article" date="2015" name="Int. J. Syst. Evol. Microbiol.">
        <title>Thermococcus eurythermalis sp. nov., a conditional piezophilic hyperthermophilic archaeon with a wide temperature range isolated from an oil-immersed chimney in the Guaymas Basin.</title>
        <authorList>
            <person name="Zhao W."/>
            <person name="Zeng X."/>
            <person name="Xiao X."/>
        </authorList>
    </citation>
    <scope>NUCLEOTIDE SEQUENCE [LARGE SCALE GENOMIC DNA]</scope>
    <source>
        <strain evidence="2 3">A501</strain>
    </source>
</reference>
<feature type="transmembrane region" description="Helical" evidence="1">
    <location>
        <begin position="918"/>
        <end position="935"/>
    </location>
</feature>
<proteinExistence type="predicted"/>